<organism evidence="3 4">
    <name type="scientific">Mycolicibacterium goodii</name>
    <name type="common">Mycobacterium goodii</name>
    <dbReference type="NCBI Taxonomy" id="134601"/>
    <lineage>
        <taxon>Bacteria</taxon>
        <taxon>Bacillati</taxon>
        <taxon>Actinomycetota</taxon>
        <taxon>Actinomycetes</taxon>
        <taxon>Mycobacteriales</taxon>
        <taxon>Mycobacteriaceae</taxon>
        <taxon>Mycolicibacterium</taxon>
    </lineage>
</organism>
<dbReference type="InterPro" id="IPR001173">
    <property type="entry name" value="Glyco_trans_2-like"/>
</dbReference>
<dbReference type="InterPro" id="IPR029044">
    <property type="entry name" value="Nucleotide-diphossugar_trans"/>
</dbReference>
<dbReference type="Proteomes" id="UP000696413">
    <property type="component" value="Unassembled WGS sequence"/>
</dbReference>
<accession>A0ABS6HQX9</accession>
<dbReference type="Pfam" id="PF00535">
    <property type="entry name" value="Glycos_transf_2"/>
    <property type="match status" value="1"/>
</dbReference>
<gene>
    <name evidence="3" type="ORF">KL859_12825</name>
</gene>
<evidence type="ECO:0000313" key="4">
    <source>
        <dbReference type="Proteomes" id="UP000696413"/>
    </source>
</evidence>
<dbReference type="SUPFAM" id="SSF53448">
    <property type="entry name" value="Nucleotide-diphospho-sugar transferases"/>
    <property type="match status" value="1"/>
</dbReference>
<dbReference type="EMBL" id="JAHBOM010000008">
    <property type="protein sequence ID" value="MBU8823748.1"/>
    <property type="molecule type" value="Genomic_DNA"/>
</dbReference>
<comment type="caution">
    <text evidence="3">The sequence shown here is derived from an EMBL/GenBank/DDBJ whole genome shotgun (WGS) entry which is preliminary data.</text>
</comment>
<dbReference type="PANTHER" id="PTHR43179:SF7">
    <property type="entry name" value="RHAMNOSYLTRANSFERASE WBBL"/>
    <property type="match status" value="1"/>
</dbReference>
<feature type="domain" description="Glycosyltransferase 2-like" evidence="2">
    <location>
        <begin position="18"/>
        <end position="163"/>
    </location>
</feature>
<dbReference type="CDD" id="cd04186">
    <property type="entry name" value="GT_2_like_c"/>
    <property type="match status" value="1"/>
</dbReference>
<feature type="compositionally biased region" description="Basic and acidic residues" evidence="1">
    <location>
        <begin position="327"/>
        <end position="340"/>
    </location>
</feature>
<evidence type="ECO:0000256" key="1">
    <source>
        <dbReference type="SAM" id="MobiDB-lite"/>
    </source>
</evidence>
<sequence length="360" mass="40092">MDETGCFVPVERFADIAVVIVTYNNIRQVEELLSDLRREAGRLLLRVVVVDNDSPDGTADVVARHDDVVLIRSGGNLGYAGGINCARPYVAPCTGVLILNPDVRLGDGALATMLSALTTPEVGAVVPLITDSAADEVVLTLRHEPSLSGALVDALVGGRRFPGRPMRLSETNLRRRRYRTPHAVDWATGAAILVRADVDREVGEWDESYFLYSEETDYCRRIRDRGYRVWFEPEAVIRHIGGGSGRSPSLATLQAVNRIRYVERYRNRSYAVVYRAIAAIAEVLRAYDRDHRRTLWTLLRRDRWGALPHATVSVCAAARAELQGVRPPEDGPKETTRCSDKSPTLRHHAGDVRNSTTWIR</sequence>
<reference evidence="3 4" key="1">
    <citation type="submission" date="2021-05" db="EMBL/GenBank/DDBJ databases">
        <title>Draft Genome Sequences of Clinical Respiratory Isolates of Mycobacterium goodii Recovered in Ireland.</title>
        <authorList>
            <person name="Flanagan P.R."/>
            <person name="Mok S."/>
            <person name="Roycroft E."/>
            <person name="Rogers T.R."/>
            <person name="Fitzgibbon M."/>
        </authorList>
    </citation>
    <scope>NUCLEOTIDE SEQUENCE [LARGE SCALE GENOMIC DNA]</scope>
    <source>
        <strain evidence="3 4">14IE55</strain>
    </source>
</reference>
<dbReference type="RefSeq" id="WP_214389579.1">
    <property type="nucleotide sequence ID" value="NZ_JAHBOK010000039.1"/>
</dbReference>
<protein>
    <submittedName>
        <fullName evidence="3">Glycosyltransferase family 2 protein</fullName>
    </submittedName>
</protein>
<feature type="region of interest" description="Disordered" evidence="1">
    <location>
        <begin position="323"/>
        <end position="360"/>
    </location>
</feature>
<proteinExistence type="predicted"/>
<evidence type="ECO:0000313" key="3">
    <source>
        <dbReference type="EMBL" id="MBU8823748.1"/>
    </source>
</evidence>
<dbReference type="Gene3D" id="3.90.550.10">
    <property type="entry name" value="Spore Coat Polysaccharide Biosynthesis Protein SpsA, Chain A"/>
    <property type="match status" value="1"/>
</dbReference>
<dbReference type="PANTHER" id="PTHR43179">
    <property type="entry name" value="RHAMNOSYLTRANSFERASE WBBL"/>
    <property type="match status" value="1"/>
</dbReference>
<evidence type="ECO:0000259" key="2">
    <source>
        <dbReference type="Pfam" id="PF00535"/>
    </source>
</evidence>
<name>A0ABS6HQX9_MYCGD</name>
<keyword evidence="4" id="KW-1185">Reference proteome</keyword>